<evidence type="ECO:0000313" key="7">
    <source>
        <dbReference type="EMBL" id="KAB7494749.1"/>
    </source>
</evidence>
<dbReference type="InterPro" id="IPR051940">
    <property type="entry name" value="Chitin_bind-dev_reg"/>
</dbReference>
<dbReference type="EMBL" id="SEYY01023617">
    <property type="protein sequence ID" value="KAB7494749.1"/>
    <property type="molecule type" value="Genomic_DNA"/>
</dbReference>
<feature type="domain" description="Chitin-binding type-2" evidence="6">
    <location>
        <begin position="70"/>
        <end position="130"/>
    </location>
</feature>
<keyword evidence="8" id="KW-1185">Reference proteome</keyword>
<dbReference type="GO" id="GO:0005576">
    <property type="term" value="C:extracellular region"/>
    <property type="evidence" value="ECO:0007669"/>
    <property type="project" value="InterPro"/>
</dbReference>
<evidence type="ECO:0000256" key="2">
    <source>
        <dbReference type="ARBA" id="ARBA00022729"/>
    </source>
</evidence>
<keyword evidence="4" id="KW-1015">Disulfide bond</keyword>
<reference evidence="7 8" key="1">
    <citation type="journal article" date="2019" name="PLoS Biol.">
        <title>Sex chromosomes control vertical transmission of feminizing Wolbachia symbionts in an isopod.</title>
        <authorList>
            <person name="Becking T."/>
            <person name="Chebbi M.A."/>
            <person name="Giraud I."/>
            <person name="Moumen B."/>
            <person name="Laverre T."/>
            <person name="Caubet Y."/>
            <person name="Peccoud J."/>
            <person name="Gilbert C."/>
            <person name="Cordaux R."/>
        </authorList>
    </citation>
    <scope>NUCLEOTIDE SEQUENCE [LARGE SCALE GENOMIC DNA]</scope>
    <source>
        <strain evidence="7">ANa2</strain>
        <tissue evidence="7">Whole body excluding digestive tract and cuticle</tissue>
    </source>
</reference>
<dbReference type="Proteomes" id="UP000326759">
    <property type="component" value="Unassembled WGS sequence"/>
</dbReference>
<evidence type="ECO:0000256" key="4">
    <source>
        <dbReference type="ARBA" id="ARBA00023157"/>
    </source>
</evidence>
<dbReference type="PROSITE" id="PS50940">
    <property type="entry name" value="CHIT_BIND_II"/>
    <property type="match status" value="3"/>
</dbReference>
<dbReference type="InterPro" id="IPR036508">
    <property type="entry name" value="Chitin-bd_dom_sf"/>
</dbReference>
<dbReference type="Gene3D" id="2.170.140.10">
    <property type="entry name" value="Chitin binding domain"/>
    <property type="match status" value="3"/>
</dbReference>
<evidence type="ECO:0000256" key="1">
    <source>
        <dbReference type="ARBA" id="ARBA00022669"/>
    </source>
</evidence>
<keyword evidence="3" id="KW-0677">Repeat</keyword>
<dbReference type="OrthoDB" id="6358068at2759"/>
<proteinExistence type="predicted"/>
<dbReference type="SMART" id="SM00494">
    <property type="entry name" value="ChtBD2"/>
    <property type="match status" value="3"/>
</dbReference>
<name>A0A5N5SMC6_9CRUS</name>
<keyword evidence="5" id="KW-0325">Glycoprotein</keyword>
<feature type="non-terminal residue" evidence="7">
    <location>
        <position position="1"/>
    </location>
</feature>
<dbReference type="AlphaFoldDB" id="A0A5N5SMC6"/>
<dbReference type="GO" id="GO:0008061">
    <property type="term" value="F:chitin binding"/>
    <property type="evidence" value="ECO:0007669"/>
    <property type="project" value="UniProtKB-KW"/>
</dbReference>
<dbReference type="SUPFAM" id="SSF57625">
    <property type="entry name" value="Invertebrate chitin-binding proteins"/>
    <property type="match status" value="3"/>
</dbReference>
<sequence length="267" mass="30099">VVDKGAYHPTPPIKQSQSCGNSSSVNIMWVASLLLVCLIARAPAQRLKQQKQQQQQQAEAQQQYPQYPEITACPEQYGLQLYHHPLSCNQFYKCANGTLTHETCENGLLFDGKGAVHNYCNYYWAVNCEGREHELIAIRSGECEYSFGIFSVGPCESYYNKCEYGEAVANPCTPGLAYDDRIHGCNWPDLLETCNPEEFVGFKCPAQIDPSSLAYKFLPFPRFPSGDCSRYITCVNGYPRLIGCGDYTVFNEDTLTCEDPEFVPKKW</sequence>
<dbReference type="Pfam" id="PF01607">
    <property type="entry name" value="CBM_14"/>
    <property type="match status" value="3"/>
</dbReference>
<dbReference type="PANTHER" id="PTHR23301:SF0">
    <property type="entry name" value="CHITIN-BINDING TYPE-2 DOMAIN-CONTAINING PROTEIN-RELATED"/>
    <property type="match status" value="1"/>
</dbReference>
<organism evidence="7 8">
    <name type="scientific">Armadillidium nasatum</name>
    <dbReference type="NCBI Taxonomy" id="96803"/>
    <lineage>
        <taxon>Eukaryota</taxon>
        <taxon>Metazoa</taxon>
        <taxon>Ecdysozoa</taxon>
        <taxon>Arthropoda</taxon>
        <taxon>Crustacea</taxon>
        <taxon>Multicrustacea</taxon>
        <taxon>Malacostraca</taxon>
        <taxon>Eumalacostraca</taxon>
        <taxon>Peracarida</taxon>
        <taxon>Isopoda</taxon>
        <taxon>Oniscidea</taxon>
        <taxon>Crinocheta</taxon>
        <taxon>Armadillidiidae</taxon>
        <taxon>Armadillidium</taxon>
    </lineage>
</organism>
<evidence type="ECO:0000313" key="8">
    <source>
        <dbReference type="Proteomes" id="UP000326759"/>
    </source>
</evidence>
<evidence type="ECO:0000259" key="6">
    <source>
        <dbReference type="PROSITE" id="PS50940"/>
    </source>
</evidence>
<gene>
    <name evidence="7" type="ORF">Anas_08336</name>
</gene>
<keyword evidence="1" id="KW-0147">Chitin-binding</keyword>
<evidence type="ECO:0000256" key="3">
    <source>
        <dbReference type="ARBA" id="ARBA00022737"/>
    </source>
</evidence>
<dbReference type="InterPro" id="IPR002557">
    <property type="entry name" value="Chitin-bd_dom"/>
</dbReference>
<feature type="domain" description="Chitin-binding type-2" evidence="6">
    <location>
        <begin position="140"/>
        <end position="196"/>
    </location>
</feature>
<keyword evidence="2" id="KW-0732">Signal</keyword>
<comment type="caution">
    <text evidence="7">The sequence shown here is derived from an EMBL/GenBank/DDBJ whole genome shotgun (WGS) entry which is preliminary data.</text>
</comment>
<protein>
    <recommendedName>
        <fullName evidence="6">Chitin-binding type-2 domain-containing protein</fullName>
    </recommendedName>
</protein>
<dbReference type="PANTHER" id="PTHR23301">
    <property type="entry name" value="CHITIN BINDING PERITROPHIN-A"/>
    <property type="match status" value="1"/>
</dbReference>
<feature type="domain" description="Chitin-binding type-2" evidence="6">
    <location>
        <begin position="201"/>
        <end position="257"/>
    </location>
</feature>
<evidence type="ECO:0000256" key="5">
    <source>
        <dbReference type="ARBA" id="ARBA00023180"/>
    </source>
</evidence>
<accession>A0A5N5SMC6</accession>